<dbReference type="Proteomes" id="UP000321464">
    <property type="component" value="Unassembled WGS sequence"/>
</dbReference>
<dbReference type="InterPro" id="IPR017871">
    <property type="entry name" value="ABC_transporter-like_CS"/>
</dbReference>
<organism evidence="7 8">
    <name type="scientific">Novosphingobium sediminis</name>
    <dbReference type="NCBI Taxonomy" id="707214"/>
    <lineage>
        <taxon>Bacteria</taxon>
        <taxon>Pseudomonadati</taxon>
        <taxon>Pseudomonadota</taxon>
        <taxon>Alphaproteobacteria</taxon>
        <taxon>Sphingomonadales</taxon>
        <taxon>Sphingomonadaceae</taxon>
        <taxon>Novosphingobium</taxon>
    </lineage>
</organism>
<dbReference type="PANTHER" id="PTHR42794:SF1">
    <property type="entry name" value="HEMIN IMPORT ATP-BINDING PROTEIN HMUV"/>
    <property type="match status" value="1"/>
</dbReference>
<dbReference type="GO" id="GO:0016887">
    <property type="term" value="F:ATP hydrolysis activity"/>
    <property type="evidence" value="ECO:0007669"/>
    <property type="project" value="InterPro"/>
</dbReference>
<name>A0A512AH78_9SPHN</name>
<evidence type="ECO:0000313" key="7">
    <source>
        <dbReference type="EMBL" id="GEN99043.1"/>
    </source>
</evidence>
<dbReference type="PANTHER" id="PTHR42794">
    <property type="entry name" value="HEMIN IMPORT ATP-BINDING PROTEIN HMUV"/>
    <property type="match status" value="1"/>
</dbReference>
<dbReference type="Gene3D" id="3.40.50.300">
    <property type="entry name" value="P-loop containing nucleotide triphosphate hydrolases"/>
    <property type="match status" value="1"/>
</dbReference>
<evidence type="ECO:0000256" key="3">
    <source>
        <dbReference type="ARBA" id="ARBA00022840"/>
    </source>
</evidence>
<evidence type="ECO:0000256" key="5">
    <source>
        <dbReference type="ARBA" id="ARBA00037066"/>
    </source>
</evidence>
<dbReference type="PROSITE" id="PS00211">
    <property type="entry name" value="ABC_TRANSPORTER_1"/>
    <property type="match status" value="1"/>
</dbReference>
<evidence type="ECO:0000256" key="1">
    <source>
        <dbReference type="ARBA" id="ARBA00022448"/>
    </source>
</evidence>
<keyword evidence="8" id="KW-1185">Reference proteome</keyword>
<comment type="function">
    <text evidence="5">Part of the ABC transporter complex HmuTUV involved in hemin import. Responsible for energy coupling to the transport system.</text>
</comment>
<keyword evidence="4" id="KW-1278">Translocase</keyword>
<evidence type="ECO:0000259" key="6">
    <source>
        <dbReference type="PROSITE" id="PS50893"/>
    </source>
</evidence>
<dbReference type="SUPFAM" id="SSF52540">
    <property type="entry name" value="P-loop containing nucleoside triphosphate hydrolases"/>
    <property type="match status" value="1"/>
</dbReference>
<proteinExistence type="predicted"/>
<dbReference type="OrthoDB" id="9810077at2"/>
<dbReference type="GO" id="GO:0005524">
    <property type="term" value="F:ATP binding"/>
    <property type="evidence" value="ECO:0007669"/>
    <property type="project" value="UniProtKB-KW"/>
</dbReference>
<dbReference type="AlphaFoldDB" id="A0A512AH78"/>
<reference evidence="7 8" key="1">
    <citation type="submission" date="2019-07" db="EMBL/GenBank/DDBJ databases">
        <title>Whole genome shotgun sequence of Novosphingobium sediminis NBRC 106119.</title>
        <authorList>
            <person name="Hosoyama A."/>
            <person name="Uohara A."/>
            <person name="Ohji S."/>
            <person name="Ichikawa N."/>
        </authorList>
    </citation>
    <scope>NUCLEOTIDE SEQUENCE [LARGE SCALE GENOMIC DNA]</scope>
    <source>
        <strain evidence="7 8">NBRC 106119</strain>
    </source>
</reference>
<dbReference type="InterPro" id="IPR003593">
    <property type="entry name" value="AAA+_ATPase"/>
</dbReference>
<dbReference type="Pfam" id="PF00005">
    <property type="entry name" value="ABC_tran"/>
    <property type="match status" value="1"/>
</dbReference>
<dbReference type="SMART" id="SM00382">
    <property type="entry name" value="AAA"/>
    <property type="match status" value="1"/>
</dbReference>
<evidence type="ECO:0000256" key="4">
    <source>
        <dbReference type="ARBA" id="ARBA00022967"/>
    </source>
</evidence>
<protein>
    <submittedName>
        <fullName evidence="7">ABC transporter</fullName>
    </submittedName>
</protein>
<comment type="caution">
    <text evidence="7">The sequence shown here is derived from an EMBL/GenBank/DDBJ whole genome shotgun (WGS) entry which is preliminary data.</text>
</comment>
<gene>
    <name evidence="7" type="ORF">NSE01_08760</name>
</gene>
<evidence type="ECO:0000313" key="8">
    <source>
        <dbReference type="Proteomes" id="UP000321464"/>
    </source>
</evidence>
<feature type="domain" description="ABC transporter" evidence="6">
    <location>
        <begin position="3"/>
        <end position="227"/>
    </location>
</feature>
<dbReference type="InterPro" id="IPR003439">
    <property type="entry name" value="ABC_transporter-like_ATP-bd"/>
</dbReference>
<dbReference type="PROSITE" id="PS50893">
    <property type="entry name" value="ABC_TRANSPORTER_2"/>
    <property type="match status" value="1"/>
</dbReference>
<dbReference type="EMBL" id="BJYR01000006">
    <property type="protein sequence ID" value="GEN99043.1"/>
    <property type="molecule type" value="Genomic_DNA"/>
</dbReference>
<accession>A0A512AH78</accession>
<sequence>MKLSAANLTVPGRLTDVSVTLRPGELTAICGPNGAGKTTLLRVLAGLEPAPVKLGETPLAGMDPHRRALQIGYLSQHAEPAWNLSVEALVRLGRLPHRTSRAEDEAAVAAALTALDCAHLAARGIHTLSGGERARVLLARVLAGSPQWILADEPLASLDLAHAAALLRHFRALADQGTGVVLVVHSLAHAMNHADRVIVLDNGHLAADGPPHAALSEEVIEHVWRVSARWTGPEGARALSL</sequence>
<keyword evidence="3" id="KW-0067">ATP-binding</keyword>
<dbReference type="InterPro" id="IPR027417">
    <property type="entry name" value="P-loop_NTPase"/>
</dbReference>
<evidence type="ECO:0000256" key="2">
    <source>
        <dbReference type="ARBA" id="ARBA00022741"/>
    </source>
</evidence>
<keyword evidence="1" id="KW-0813">Transport</keyword>
<keyword evidence="2" id="KW-0547">Nucleotide-binding</keyword>
<dbReference type="RefSeq" id="WP_147158416.1">
    <property type="nucleotide sequence ID" value="NZ_BJYR01000006.1"/>
</dbReference>